<sequence>MKARDANLKDRDGVIFSKLPTNSLSTRLRSTHMEESERQDGVDIQWLYLLMNLRVPATTASSQNHPTPSKNFPPSHHRVLGLDYSLYSRKWAEQTLKETEEKYYWEVNSAEEVHKLFHQNAEGDIDRIEYEDPKFATIIHRVKLGEILKSEPRGRLQSRLCINRDGSNVLYKRRNEETWTERLSLSGVVKRIEGLPDVAEDAEEIAVSSTILGLWSISLEDLSLNCYDSGSSSSIGYADITVRYATEFLASYSLLSIVTHHGWKSTTPPTLLLWTHTDRMRYKK</sequence>
<gene>
    <name evidence="1" type="ORF">PROFUN_14595</name>
</gene>
<dbReference type="InParanoid" id="A0A2P6MZE5"/>
<dbReference type="EMBL" id="MDYQ01000282">
    <property type="protein sequence ID" value="PRP77082.1"/>
    <property type="molecule type" value="Genomic_DNA"/>
</dbReference>
<protein>
    <submittedName>
        <fullName evidence="1">Uncharacterized protein</fullName>
    </submittedName>
</protein>
<organism evidence="1 2">
    <name type="scientific">Planoprotostelium fungivorum</name>
    <dbReference type="NCBI Taxonomy" id="1890364"/>
    <lineage>
        <taxon>Eukaryota</taxon>
        <taxon>Amoebozoa</taxon>
        <taxon>Evosea</taxon>
        <taxon>Variosea</taxon>
        <taxon>Cavosteliida</taxon>
        <taxon>Cavosteliaceae</taxon>
        <taxon>Planoprotostelium</taxon>
    </lineage>
</organism>
<reference evidence="1 2" key="1">
    <citation type="journal article" date="2018" name="Genome Biol. Evol.">
        <title>Multiple Roots of Fruiting Body Formation in Amoebozoa.</title>
        <authorList>
            <person name="Hillmann F."/>
            <person name="Forbes G."/>
            <person name="Novohradska S."/>
            <person name="Ferling I."/>
            <person name="Riege K."/>
            <person name="Groth M."/>
            <person name="Westermann M."/>
            <person name="Marz M."/>
            <person name="Spaller T."/>
            <person name="Winckler T."/>
            <person name="Schaap P."/>
            <person name="Glockner G."/>
        </authorList>
    </citation>
    <scope>NUCLEOTIDE SEQUENCE [LARGE SCALE GENOMIC DNA]</scope>
    <source>
        <strain evidence="1 2">Jena</strain>
    </source>
</reference>
<dbReference type="AlphaFoldDB" id="A0A2P6MZE5"/>
<evidence type="ECO:0000313" key="1">
    <source>
        <dbReference type="EMBL" id="PRP77082.1"/>
    </source>
</evidence>
<dbReference type="Proteomes" id="UP000241769">
    <property type="component" value="Unassembled WGS sequence"/>
</dbReference>
<comment type="caution">
    <text evidence="1">The sequence shown here is derived from an EMBL/GenBank/DDBJ whole genome shotgun (WGS) entry which is preliminary data.</text>
</comment>
<keyword evidence="2" id="KW-1185">Reference proteome</keyword>
<name>A0A2P6MZE5_9EUKA</name>
<evidence type="ECO:0000313" key="2">
    <source>
        <dbReference type="Proteomes" id="UP000241769"/>
    </source>
</evidence>
<proteinExistence type="predicted"/>
<accession>A0A2P6MZE5</accession>